<dbReference type="GO" id="GO:0043164">
    <property type="term" value="P:Gram-negative-bacterium-type cell wall biogenesis"/>
    <property type="evidence" value="ECO:0007669"/>
    <property type="project" value="TreeGrafter"/>
</dbReference>
<evidence type="ECO:0000313" key="2">
    <source>
        <dbReference type="EMBL" id="KAF0821469.1"/>
    </source>
</evidence>
<evidence type="ECO:0000259" key="1">
    <source>
        <dbReference type="Pfam" id="PF02698"/>
    </source>
</evidence>
<dbReference type="GO" id="GO:0000270">
    <property type="term" value="P:peptidoglycan metabolic process"/>
    <property type="evidence" value="ECO:0007669"/>
    <property type="project" value="TreeGrafter"/>
</dbReference>
<dbReference type="EMBL" id="VDEM01000105">
    <property type="protein sequence ID" value="KAF0821469.1"/>
    <property type="molecule type" value="Genomic_DNA"/>
</dbReference>
<dbReference type="InterPro" id="IPR051599">
    <property type="entry name" value="Cell_Envelope_Assoc"/>
</dbReference>
<dbReference type="AlphaFoldDB" id="A0A380XQC2"/>
<gene>
    <name evidence="2" type="ORF">KIS1582_4829</name>
</gene>
<protein>
    <recommendedName>
        <fullName evidence="1">DUF218 domain-containing protein</fullName>
    </recommendedName>
</protein>
<dbReference type="GO" id="GO:0005886">
    <property type="term" value="C:plasma membrane"/>
    <property type="evidence" value="ECO:0007669"/>
    <property type="project" value="TreeGrafter"/>
</dbReference>
<accession>A0A380XQC2</accession>
<dbReference type="Gene3D" id="3.40.50.620">
    <property type="entry name" value="HUPs"/>
    <property type="match status" value="1"/>
</dbReference>
<feature type="domain" description="DUF218" evidence="1">
    <location>
        <begin position="53"/>
        <end position="163"/>
    </location>
</feature>
<dbReference type="PANTHER" id="PTHR30336:SF4">
    <property type="entry name" value="ENVELOPE BIOGENESIS FACTOR ELYC"/>
    <property type="match status" value="1"/>
</dbReference>
<reference evidence="2 3" key="1">
    <citation type="journal article" date="2020" name="G3 (Bethesda)">
        <title>Whole Genome Sequencing and Comparative Genomics of Two Nematicidal Bacillus Strains Reveals a Wide Range of Possible Virulence Factors.</title>
        <authorList>
            <person name="Susic N."/>
            <person name="Janezic S."/>
            <person name="Rupnik M."/>
            <person name="Geric Stare B."/>
        </authorList>
    </citation>
    <scope>NUCLEOTIDE SEQUENCE [LARGE SCALE GENOMIC DNA]</scope>
    <source>
        <strain evidence="2 3">I-1582</strain>
    </source>
</reference>
<comment type="caution">
    <text evidence="2">The sequence shown here is derived from an EMBL/GenBank/DDBJ whole genome shotgun (WGS) entry which is preliminary data.</text>
</comment>
<sequence>MSRKNSIIQEVNKLGTKGGRFVKISEFSPRHLNEEDVSKLLYDGIEDNLQKGDLIFVPGSSRAAEYRLPEAVRLYQEGRAKKLLLSGGVKWPGNEMTEAEMLMKKAILYRIHPNDLFIENKSLHTKENVLASMLVMDRMCGLENISNIIVVTAPFHMRRLHLTLLTYMPNWINYSLVCSDDGATGKEQWKQHPYGRKRAFDEAGKIIDYVKKGILMDQEI</sequence>
<dbReference type="InterPro" id="IPR003848">
    <property type="entry name" value="DUF218"/>
</dbReference>
<dbReference type="PANTHER" id="PTHR30336">
    <property type="entry name" value="INNER MEMBRANE PROTEIN, PROBABLE PERMEASE"/>
    <property type="match status" value="1"/>
</dbReference>
<dbReference type="Proteomes" id="UP000465778">
    <property type="component" value="Unassembled WGS sequence"/>
</dbReference>
<proteinExistence type="predicted"/>
<dbReference type="Pfam" id="PF02698">
    <property type="entry name" value="DUF218"/>
    <property type="match status" value="1"/>
</dbReference>
<dbReference type="CDD" id="cd06259">
    <property type="entry name" value="YdcF-like"/>
    <property type="match status" value="1"/>
</dbReference>
<evidence type="ECO:0000313" key="3">
    <source>
        <dbReference type="Proteomes" id="UP000465778"/>
    </source>
</evidence>
<name>A0A380XQC2_CYTFI</name>
<organism evidence="2 3">
    <name type="scientific">Cytobacillus firmus</name>
    <name type="common">Bacillus firmus</name>
    <dbReference type="NCBI Taxonomy" id="1399"/>
    <lineage>
        <taxon>Bacteria</taxon>
        <taxon>Bacillati</taxon>
        <taxon>Bacillota</taxon>
        <taxon>Bacilli</taxon>
        <taxon>Bacillales</taxon>
        <taxon>Bacillaceae</taxon>
        <taxon>Cytobacillus</taxon>
    </lineage>
</organism>
<dbReference type="InterPro" id="IPR014729">
    <property type="entry name" value="Rossmann-like_a/b/a_fold"/>
</dbReference>